<feature type="signal peptide" evidence="1">
    <location>
        <begin position="1"/>
        <end position="23"/>
    </location>
</feature>
<dbReference type="InterPro" id="IPR001853">
    <property type="entry name" value="DSBA-like_thioredoxin_dom"/>
</dbReference>
<dbReference type="PANTHER" id="PTHR13887:SF56">
    <property type="entry name" value="THIOREDOXIN-LIKE REDUCTASE RV2466C"/>
    <property type="match status" value="1"/>
</dbReference>
<dbReference type="AlphaFoldDB" id="A0A0K1PYT4"/>
<dbReference type="KEGG" id="llu:AKJ09_05321"/>
<dbReference type="Pfam" id="PF01323">
    <property type="entry name" value="DSBA"/>
    <property type="match status" value="1"/>
</dbReference>
<dbReference type="Proteomes" id="UP000064967">
    <property type="component" value="Chromosome"/>
</dbReference>
<dbReference type="InterPro" id="IPR011767">
    <property type="entry name" value="GLR_AS"/>
</dbReference>
<accession>A0A0K1PYT4</accession>
<dbReference type="STRING" id="1391654.AKJ09_05321"/>
<organism evidence="3 4">
    <name type="scientific">Labilithrix luteola</name>
    <dbReference type="NCBI Taxonomy" id="1391654"/>
    <lineage>
        <taxon>Bacteria</taxon>
        <taxon>Pseudomonadati</taxon>
        <taxon>Myxococcota</taxon>
        <taxon>Polyangia</taxon>
        <taxon>Polyangiales</taxon>
        <taxon>Labilitrichaceae</taxon>
        <taxon>Labilithrix</taxon>
    </lineage>
</organism>
<feature type="chain" id="PRO_5005466606" evidence="1">
    <location>
        <begin position="24"/>
        <end position="208"/>
    </location>
</feature>
<dbReference type="PROSITE" id="PS51352">
    <property type="entry name" value="THIOREDOXIN_2"/>
    <property type="match status" value="1"/>
</dbReference>
<dbReference type="GO" id="GO:0016491">
    <property type="term" value="F:oxidoreductase activity"/>
    <property type="evidence" value="ECO:0007669"/>
    <property type="project" value="InterPro"/>
</dbReference>
<name>A0A0K1PYT4_9BACT</name>
<evidence type="ECO:0000256" key="1">
    <source>
        <dbReference type="SAM" id="SignalP"/>
    </source>
</evidence>
<reference evidence="3 4" key="1">
    <citation type="submission" date="2015-08" db="EMBL/GenBank/DDBJ databases">
        <authorList>
            <person name="Babu N.S."/>
            <person name="Beckwith C.J."/>
            <person name="Beseler K.G."/>
            <person name="Brison A."/>
            <person name="Carone J.V."/>
            <person name="Caskin T.P."/>
            <person name="Diamond M."/>
            <person name="Durham M.E."/>
            <person name="Foxe J.M."/>
            <person name="Go M."/>
            <person name="Henderson B.A."/>
            <person name="Jones I.B."/>
            <person name="McGettigan J.A."/>
            <person name="Micheletti S.J."/>
            <person name="Nasrallah M.E."/>
            <person name="Ortiz D."/>
            <person name="Piller C.R."/>
            <person name="Privatt S.R."/>
            <person name="Schneider S.L."/>
            <person name="Sharp S."/>
            <person name="Smith T.C."/>
            <person name="Stanton J.D."/>
            <person name="Ullery H.E."/>
            <person name="Wilson R.J."/>
            <person name="Serrano M.G."/>
            <person name="Buck G."/>
            <person name="Lee V."/>
            <person name="Wang Y."/>
            <person name="Carvalho R."/>
            <person name="Voegtly L."/>
            <person name="Shi R."/>
            <person name="Duckworth R."/>
            <person name="Johnson A."/>
            <person name="Loviza R."/>
            <person name="Walstead R."/>
            <person name="Shah Z."/>
            <person name="Kiflezghi M."/>
            <person name="Wade K."/>
            <person name="Ball S.L."/>
            <person name="Bradley K.W."/>
            <person name="Asai D.J."/>
            <person name="Bowman C.A."/>
            <person name="Russell D.A."/>
            <person name="Pope W.H."/>
            <person name="Jacobs-Sera D."/>
            <person name="Hendrix R.W."/>
            <person name="Hatfull G.F."/>
        </authorList>
    </citation>
    <scope>NUCLEOTIDE SEQUENCE [LARGE SCALE GENOMIC DNA]</scope>
    <source>
        <strain evidence="3 4">DSM 27648</strain>
    </source>
</reference>
<gene>
    <name evidence="3" type="ORF">AKJ09_05321</name>
</gene>
<protein>
    <submittedName>
        <fullName evidence="3">DSBA oxidoreductase</fullName>
    </submittedName>
</protein>
<dbReference type="InterPro" id="IPR036249">
    <property type="entry name" value="Thioredoxin-like_sf"/>
</dbReference>
<dbReference type="Gene3D" id="3.40.30.10">
    <property type="entry name" value="Glutaredoxin"/>
    <property type="match status" value="1"/>
</dbReference>
<dbReference type="PROSITE" id="PS51257">
    <property type="entry name" value="PROKAR_LIPOPROTEIN"/>
    <property type="match status" value="1"/>
</dbReference>
<dbReference type="PROSITE" id="PS00195">
    <property type="entry name" value="GLUTAREDOXIN_1"/>
    <property type="match status" value="1"/>
</dbReference>
<proteinExistence type="predicted"/>
<evidence type="ECO:0000313" key="4">
    <source>
        <dbReference type="Proteomes" id="UP000064967"/>
    </source>
</evidence>
<keyword evidence="1" id="KW-0732">Signal</keyword>
<keyword evidence="4" id="KW-1185">Reference proteome</keyword>
<evidence type="ECO:0000313" key="3">
    <source>
        <dbReference type="EMBL" id="AKU98657.1"/>
    </source>
</evidence>
<dbReference type="EMBL" id="CP012333">
    <property type="protein sequence ID" value="AKU98657.1"/>
    <property type="molecule type" value="Genomic_DNA"/>
</dbReference>
<dbReference type="PANTHER" id="PTHR13887">
    <property type="entry name" value="GLUTATHIONE S-TRANSFERASE KAPPA"/>
    <property type="match status" value="1"/>
</dbReference>
<sequence>MRMTMLRTGLALFASLASLASLATLLAACGASVPAGIRDEMARSPKDTATVVVFTDFQCPFCRRTHAKLEEALEARPNVRVVVRHVPLRSHPDARTAAKTAICAEKLLPPSAATATTDALFRSSDLSEATCMDFVVKLGASADDVRACLNAPATEERLAQDEALYVAAEGDGVPLLYVGNQRVDGEPSKAALAAALDKAGARAHSGSQ</sequence>
<evidence type="ECO:0000259" key="2">
    <source>
        <dbReference type="PROSITE" id="PS51352"/>
    </source>
</evidence>
<dbReference type="InterPro" id="IPR013766">
    <property type="entry name" value="Thioredoxin_domain"/>
</dbReference>
<feature type="domain" description="Thioredoxin" evidence="2">
    <location>
        <begin position="14"/>
        <end position="201"/>
    </location>
</feature>
<dbReference type="SUPFAM" id="SSF52833">
    <property type="entry name" value="Thioredoxin-like"/>
    <property type="match status" value="1"/>
</dbReference>